<proteinExistence type="inferred from homology"/>
<dbReference type="Gene3D" id="2.30.110.10">
    <property type="entry name" value="Electron Transport, Fmn-binding Protein, Chain A"/>
    <property type="match status" value="1"/>
</dbReference>
<name>A0A158K9E2_9BURK</name>
<comment type="similarity">
    <text evidence="1">Belongs to the non-flavoprotein flavin reductase family.</text>
</comment>
<sequence>MRHLAGGVALVSTTYEGERHGLTVTAVSSLTMDPPALLVSVNRNASAFAALIASGRFCVSLLTHAQVDLAGAFARKPDGEARFANGTWRVGASGLPVLEDCVVSIACRMHDMVEYGTHAILIGAVEHLEIAAEPVPPLLYLNGQFGSFGPFSA</sequence>
<dbReference type="GO" id="GO:0042602">
    <property type="term" value="F:riboflavin reductase (NADPH) activity"/>
    <property type="evidence" value="ECO:0007669"/>
    <property type="project" value="TreeGrafter"/>
</dbReference>
<keyword evidence="5" id="KW-1185">Reference proteome</keyword>
<feature type="domain" description="Flavin reductase like" evidence="3">
    <location>
        <begin position="1"/>
        <end position="147"/>
    </location>
</feature>
<reference evidence="4" key="1">
    <citation type="submission" date="2016-01" db="EMBL/GenBank/DDBJ databases">
        <authorList>
            <person name="Peeters C."/>
        </authorList>
    </citation>
    <scope>NUCLEOTIDE SEQUENCE [LARGE SCALE GENOMIC DNA]</scope>
    <source>
        <strain evidence="4">LMG 22940</strain>
    </source>
</reference>
<dbReference type="SUPFAM" id="SSF50475">
    <property type="entry name" value="FMN-binding split barrel"/>
    <property type="match status" value="1"/>
</dbReference>
<dbReference type="EMBL" id="FCON02000070">
    <property type="protein sequence ID" value="SAL77160.1"/>
    <property type="molecule type" value="Genomic_DNA"/>
</dbReference>
<dbReference type="OrthoDB" id="8525727at2"/>
<dbReference type="AlphaFoldDB" id="A0A158K9E2"/>
<evidence type="ECO:0000313" key="5">
    <source>
        <dbReference type="Proteomes" id="UP000054770"/>
    </source>
</evidence>
<evidence type="ECO:0000313" key="4">
    <source>
        <dbReference type="EMBL" id="SAL77160.1"/>
    </source>
</evidence>
<keyword evidence="2" id="KW-0560">Oxidoreductase</keyword>
<organism evidence="4 5">
    <name type="scientific">Caballeronia choica</name>
    <dbReference type="NCBI Taxonomy" id="326476"/>
    <lineage>
        <taxon>Bacteria</taxon>
        <taxon>Pseudomonadati</taxon>
        <taxon>Pseudomonadota</taxon>
        <taxon>Betaproteobacteria</taxon>
        <taxon>Burkholderiales</taxon>
        <taxon>Burkholderiaceae</taxon>
        <taxon>Caballeronia</taxon>
    </lineage>
</organism>
<dbReference type="SMART" id="SM00903">
    <property type="entry name" value="Flavin_Reduct"/>
    <property type="match status" value="1"/>
</dbReference>
<dbReference type="RefSeq" id="WP_160110065.1">
    <property type="nucleotide sequence ID" value="NZ_FCON02000070.1"/>
</dbReference>
<evidence type="ECO:0000256" key="2">
    <source>
        <dbReference type="ARBA" id="ARBA00023002"/>
    </source>
</evidence>
<dbReference type="GO" id="GO:0010181">
    <property type="term" value="F:FMN binding"/>
    <property type="evidence" value="ECO:0007669"/>
    <property type="project" value="InterPro"/>
</dbReference>
<accession>A0A158K9E2</accession>
<dbReference type="InterPro" id="IPR012349">
    <property type="entry name" value="Split_barrel_FMN-bd"/>
</dbReference>
<dbReference type="Proteomes" id="UP000054770">
    <property type="component" value="Unassembled WGS sequence"/>
</dbReference>
<dbReference type="Pfam" id="PF01613">
    <property type="entry name" value="Flavin_Reduct"/>
    <property type="match status" value="1"/>
</dbReference>
<gene>
    <name evidence="4" type="ORF">AWB68_05137</name>
</gene>
<evidence type="ECO:0000256" key="1">
    <source>
        <dbReference type="ARBA" id="ARBA00008898"/>
    </source>
</evidence>
<protein>
    <submittedName>
        <fullName evidence="4">Flavin reductase-like, FMN-binding</fullName>
    </submittedName>
</protein>
<comment type="caution">
    <text evidence="4">The sequence shown here is derived from an EMBL/GenBank/DDBJ whole genome shotgun (WGS) entry which is preliminary data.</text>
</comment>
<dbReference type="InterPro" id="IPR002563">
    <property type="entry name" value="Flavin_Rdtase-like_dom"/>
</dbReference>
<evidence type="ECO:0000259" key="3">
    <source>
        <dbReference type="SMART" id="SM00903"/>
    </source>
</evidence>
<dbReference type="PANTHER" id="PTHR30466">
    <property type="entry name" value="FLAVIN REDUCTASE"/>
    <property type="match status" value="1"/>
</dbReference>
<dbReference type="PANTHER" id="PTHR30466:SF11">
    <property type="entry name" value="FLAVIN-DEPENDENT MONOOXYGENASE, REDUCTASE SUBUNIT HSAB"/>
    <property type="match status" value="1"/>
</dbReference>
<dbReference type="InterPro" id="IPR050268">
    <property type="entry name" value="NADH-dep_flavin_reductase"/>
</dbReference>